<dbReference type="InterPro" id="IPR002915">
    <property type="entry name" value="DeoC/FbaB/LacD_aldolase"/>
</dbReference>
<comment type="pathway">
    <text evidence="6">Carbohydrate degradation; 2-deoxy-D-ribose 1-phosphate degradation; D-glyceraldehyde 3-phosphate and acetaldehyde from 2-deoxy-alpha-D-ribose 1-phosphate: step 2/2.</text>
</comment>
<evidence type="ECO:0000256" key="6">
    <source>
        <dbReference type="HAMAP-Rule" id="MF_00114"/>
    </source>
</evidence>
<evidence type="ECO:0000256" key="3">
    <source>
        <dbReference type="ARBA" id="ARBA00023239"/>
    </source>
</evidence>
<dbReference type="SUPFAM" id="SSF51569">
    <property type="entry name" value="Aldolase"/>
    <property type="match status" value="1"/>
</dbReference>
<reference evidence="8" key="1">
    <citation type="journal article" date="2019" name="Int. J. Syst. Evol. Microbiol.">
        <title>The Global Catalogue of Microorganisms (GCM) 10K type strain sequencing project: providing services to taxonomists for standard genome sequencing and annotation.</title>
        <authorList>
            <consortium name="The Broad Institute Genomics Platform"/>
            <consortium name="The Broad Institute Genome Sequencing Center for Infectious Disease"/>
            <person name="Wu L."/>
            <person name="Ma J."/>
        </authorList>
    </citation>
    <scope>NUCLEOTIDE SEQUENCE [LARGE SCALE GENOMIC DNA]</scope>
    <source>
        <strain evidence="8">JCM 16902</strain>
    </source>
</reference>
<evidence type="ECO:0000256" key="4">
    <source>
        <dbReference type="ARBA" id="ARBA00023270"/>
    </source>
</evidence>
<keyword evidence="4 6" id="KW-0704">Schiff base</keyword>
<dbReference type="SMART" id="SM01133">
    <property type="entry name" value="DeoC"/>
    <property type="match status" value="1"/>
</dbReference>
<protein>
    <recommendedName>
        <fullName evidence="6">Deoxyribose-phosphate aldolase</fullName>
        <shortName evidence="6">DERA</shortName>
        <ecNumber evidence="6">4.1.2.4</ecNumber>
    </recommendedName>
    <alternativeName>
        <fullName evidence="6">2-deoxy-D-ribose 5-phosphate aldolase</fullName>
    </alternativeName>
    <alternativeName>
        <fullName evidence="6">Phosphodeoxyriboaldolase</fullName>
        <shortName evidence="6">Deoxyriboaldolase</shortName>
    </alternativeName>
</protein>
<gene>
    <name evidence="6 7" type="primary">deoC</name>
    <name evidence="7" type="ORF">GCM10022223_59620</name>
</gene>
<dbReference type="Pfam" id="PF01791">
    <property type="entry name" value="DeoC"/>
    <property type="match status" value="1"/>
</dbReference>
<dbReference type="InterPro" id="IPR011343">
    <property type="entry name" value="DeoC"/>
</dbReference>
<dbReference type="NCBIfam" id="TIGR00126">
    <property type="entry name" value="deoC"/>
    <property type="match status" value="1"/>
</dbReference>
<organism evidence="7 8">
    <name type="scientific">Kineosporia mesophila</name>
    <dbReference type="NCBI Taxonomy" id="566012"/>
    <lineage>
        <taxon>Bacteria</taxon>
        <taxon>Bacillati</taxon>
        <taxon>Actinomycetota</taxon>
        <taxon>Actinomycetes</taxon>
        <taxon>Kineosporiales</taxon>
        <taxon>Kineosporiaceae</taxon>
        <taxon>Kineosporia</taxon>
    </lineage>
</organism>
<evidence type="ECO:0000313" key="8">
    <source>
        <dbReference type="Proteomes" id="UP001501074"/>
    </source>
</evidence>
<feature type="active site" description="Proton donor/acceptor" evidence="6">
    <location>
        <position position="151"/>
    </location>
</feature>
<comment type="caution">
    <text evidence="7">The sequence shown here is derived from an EMBL/GenBank/DDBJ whole genome shotgun (WGS) entry which is preliminary data.</text>
</comment>
<dbReference type="InterPro" id="IPR013785">
    <property type="entry name" value="Aldolase_TIM"/>
</dbReference>
<comment type="similarity">
    <text evidence="1 6">Belongs to the DeoC/FbaB aldolase family. DeoC type 1 subfamily.</text>
</comment>
<dbReference type="PANTHER" id="PTHR10889">
    <property type="entry name" value="DEOXYRIBOSE-PHOSPHATE ALDOLASE"/>
    <property type="match status" value="1"/>
</dbReference>
<comment type="catalytic activity">
    <reaction evidence="5 6">
        <text>2-deoxy-D-ribose 5-phosphate = D-glyceraldehyde 3-phosphate + acetaldehyde</text>
        <dbReference type="Rhea" id="RHEA:12821"/>
        <dbReference type="ChEBI" id="CHEBI:15343"/>
        <dbReference type="ChEBI" id="CHEBI:59776"/>
        <dbReference type="ChEBI" id="CHEBI:62877"/>
        <dbReference type="EC" id="4.1.2.4"/>
    </reaction>
</comment>
<name>A0ABP7AIR1_9ACTN</name>
<keyword evidence="2 6" id="KW-0963">Cytoplasm</keyword>
<evidence type="ECO:0000313" key="7">
    <source>
        <dbReference type="EMBL" id="GAA3633378.1"/>
    </source>
</evidence>
<sequence>MGAATFRKGVTLVRPNTGRAHPRERALRVLRLVLHGGLFSCPGTADRLPIVSRRPRRVRTMTENLARYIDQTLLKPEATPDDVRKLVADARELAVFGVCVSPSLVTVAKEAAAGSDLAVVTVCGFPSGAHSAAVKADEAKRSVAEGADEIDMVINVGAAVSGDYSTTEQEIAAVRAAVPAPHLLKVIVESAALTDEQLTAVCRAATRAGADFVKTSTGFHPTGGATVHAVEVMRAAISPQVRIKASGGIRTLEDAEAMIAAGATRLGLSSARTVLAGQASTSAY</sequence>
<comment type="subcellular location">
    <subcellularLocation>
        <location evidence="6">Cytoplasm</location>
    </subcellularLocation>
</comment>
<dbReference type="PANTHER" id="PTHR10889:SF1">
    <property type="entry name" value="DEOXYRIBOSE-PHOSPHATE ALDOLASE"/>
    <property type="match status" value="1"/>
</dbReference>
<accession>A0ABP7AIR1</accession>
<evidence type="ECO:0000256" key="5">
    <source>
        <dbReference type="ARBA" id="ARBA00048791"/>
    </source>
</evidence>
<dbReference type="EC" id="4.1.2.4" evidence="6"/>
<dbReference type="InterPro" id="IPR028581">
    <property type="entry name" value="DeoC_typeI"/>
</dbReference>
<proteinExistence type="inferred from homology"/>
<evidence type="ECO:0000256" key="2">
    <source>
        <dbReference type="ARBA" id="ARBA00022490"/>
    </source>
</evidence>
<feature type="active site" description="Proton donor/acceptor" evidence="6">
    <location>
        <position position="244"/>
    </location>
</feature>
<dbReference type="Gene3D" id="3.20.20.70">
    <property type="entry name" value="Aldolase class I"/>
    <property type="match status" value="1"/>
</dbReference>
<dbReference type="EMBL" id="BAAAZO010000012">
    <property type="protein sequence ID" value="GAA3633378.1"/>
    <property type="molecule type" value="Genomic_DNA"/>
</dbReference>
<evidence type="ECO:0000256" key="1">
    <source>
        <dbReference type="ARBA" id="ARBA00010936"/>
    </source>
</evidence>
<keyword evidence="8" id="KW-1185">Reference proteome</keyword>
<comment type="function">
    <text evidence="6">Catalyzes a reversible aldol reaction between acetaldehyde and D-glyceraldehyde 3-phosphate to generate 2-deoxy-D-ribose 5-phosphate.</text>
</comment>
<keyword evidence="3 6" id="KW-0456">Lyase</keyword>
<dbReference type="CDD" id="cd00959">
    <property type="entry name" value="DeoC"/>
    <property type="match status" value="1"/>
</dbReference>
<dbReference type="Proteomes" id="UP001501074">
    <property type="component" value="Unassembled WGS sequence"/>
</dbReference>
<feature type="active site" description="Schiff-base intermediate with acetaldehyde" evidence="6">
    <location>
        <position position="214"/>
    </location>
</feature>
<dbReference type="HAMAP" id="MF_00114">
    <property type="entry name" value="DeoC_type1"/>
    <property type="match status" value="1"/>
</dbReference>